<comment type="caution">
    <text evidence="1">The sequence shown here is derived from an EMBL/GenBank/DDBJ whole genome shotgun (WGS) entry which is preliminary data.</text>
</comment>
<keyword evidence="2" id="KW-1185">Reference proteome</keyword>
<name>A0A1E7KN80_9ACTN</name>
<dbReference type="Proteomes" id="UP000176101">
    <property type="component" value="Unassembled WGS sequence"/>
</dbReference>
<protein>
    <submittedName>
        <fullName evidence="1">Uncharacterized protein</fullName>
    </submittedName>
</protein>
<dbReference type="EMBL" id="LJGU01000100">
    <property type="protein sequence ID" value="OEV05357.1"/>
    <property type="molecule type" value="Genomic_DNA"/>
</dbReference>
<accession>A0A1E7KN80</accession>
<sequence>MAMTTPQPTPRTVAHSWLSVGVRALDGHTGRTGVVQLLQDDLGAVRTEVIDHPTRVLLRPVGGGEPAWWAAVADLRQADPR</sequence>
<gene>
    <name evidence="1" type="ORF">AN216_03390</name>
</gene>
<evidence type="ECO:0000313" key="2">
    <source>
        <dbReference type="Proteomes" id="UP000176101"/>
    </source>
</evidence>
<evidence type="ECO:0000313" key="1">
    <source>
        <dbReference type="EMBL" id="OEV05357.1"/>
    </source>
</evidence>
<reference evidence="1 2" key="1">
    <citation type="journal article" date="2016" name="Front. Microbiol.">
        <title>Comparative Genomics Analysis of Streptomyces Species Reveals Their Adaptation to the Marine Environment and Their Diversity at the Genomic Level.</title>
        <authorList>
            <person name="Tian X."/>
            <person name="Zhang Z."/>
            <person name="Yang T."/>
            <person name="Chen M."/>
            <person name="Li J."/>
            <person name="Chen F."/>
            <person name="Yang J."/>
            <person name="Li W."/>
            <person name="Zhang B."/>
            <person name="Zhang Z."/>
            <person name="Wu J."/>
            <person name="Zhang C."/>
            <person name="Long L."/>
            <person name="Xiao J."/>
        </authorList>
    </citation>
    <scope>NUCLEOTIDE SEQUENCE [LARGE SCALE GENOMIC DNA]</scope>
    <source>
        <strain evidence="1 2">SCSIO 02100</strain>
    </source>
</reference>
<dbReference type="AlphaFoldDB" id="A0A1E7KN80"/>
<organism evidence="1 2">
    <name type="scientific">Streptomyces oceani</name>
    <dbReference type="NCBI Taxonomy" id="1075402"/>
    <lineage>
        <taxon>Bacteria</taxon>
        <taxon>Bacillati</taxon>
        <taxon>Actinomycetota</taxon>
        <taxon>Actinomycetes</taxon>
        <taxon>Kitasatosporales</taxon>
        <taxon>Streptomycetaceae</taxon>
        <taxon>Streptomyces</taxon>
    </lineage>
</organism>
<proteinExistence type="predicted"/>